<feature type="transmembrane region" description="Helical" evidence="1">
    <location>
        <begin position="269"/>
        <end position="287"/>
    </location>
</feature>
<dbReference type="STRING" id="1528099.AL705_03790"/>
<name>A0A0M4M877_9ACTN</name>
<protein>
    <recommendedName>
        <fullName evidence="2">DUF5808 domain-containing protein</fullName>
    </recommendedName>
</protein>
<keyword evidence="6" id="KW-1185">Reference proteome</keyword>
<feature type="transmembrane region" description="Helical" evidence="1">
    <location>
        <begin position="238"/>
        <end position="257"/>
    </location>
</feature>
<feature type="transmembrane region" description="Helical" evidence="1">
    <location>
        <begin position="343"/>
        <end position="363"/>
    </location>
</feature>
<reference evidence="4 6" key="3">
    <citation type="submission" date="2019-04" db="EMBL/GenBank/DDBJ databases">
        <authorList>
            <person name="Seth-Smith MB H."/>
            <person name="Seth-Smith H."/>
        </authorList>
    </citation>
    <scope>NUCLEOTIDE SEQUENCE [LARGE SCALE GENOMIC DNA]</scope>
    <source>
        <strain evidence="4">USB-603019</strain>
    </source>
</reference>
<feature type="transmembrane region" description="Helical" evidence="1">
    <location>
        <begin position="191"/>
        <end position="210"/>
    </location>
</feature>
<evidence type="ECO:0000313" key="6">
    <source>
        <dbReference type="Proteomes" id="UP000324288"/>
    </source>
</evidence>
<keyword evidence="1" id="KW-0812">Transmembrane</keyword>
<dbReference type="KEGG" id="cbq:AL705_03790"/>
<dbReference type="EMBL" id="LR584267">
    <property type="protein sequence ID" value="VHO00426.1"/>
    <property type="molecule type" value="Genomic_DNA"/>
</dbReference>
<keyword evidence="1" id="KW-0472">Membrane</keyword>
<accession>A0A0M4M877</accession>
<feature type="transmembrane region" description="Helical" evidence="1">
    <location>
        <begin position="141"/>
        <end position="160"/>
    </location>
</feature>
<dbReference type="GeneID" id="84894716"/>
<feature type="domain" description="DUF5808" evidence="2">
    <location>
        <begin position="318"/>
        <end position="342"/>
    </location>
</feature>
<dbReference type="Pfam" id="PF19124">
    <property type="entry name" value="DUF5808"/>
    <property type="match status" value="1"/>
</dbReference>
<sequence length="364" mass="39021">MSTVLSALLFAIIPLLWLSLPALVPHNSPLGVSVPVAHRDDPVVGVGWRRFHTTNAVVAVVLAAVVVVCGLVLPEHQAVVVLSVLVMVQVLSLVPIWWWAGQVIRREKAKKNWFEDARVEVAGSLTPGTPANAMPRVPVPWPLYVGAYAVTALTALVLWLRWDAIPASIPDPDGTAGAVVAKSVSTVFGPVFFTLGLVTVLLLAAVVVAFNPGRFRTATSPSARLRAGLLFEALQQDLGWVTVCYSLGLSALTLSVMPPFADATNAVTFVGMALLLAPIAAMLAHMVRVARSVPVDPDDADGRNQDEFYRLGLFYVNKNDPAMFVDRRAGVGLDINWGNPRGVLLALGFFVAVVVLISLPAFFW</sequence>
<reference evidence="3" key="2">
    <citation type="journal article" date="2016" name="Int. J. Syst. Evol. Microbiol.">
        <title>Lawsonella clevelandensis gen. nov., sp. nov., a new member of the suborder Corynebacterineae isolated from human abscesses.</title>
        <authorList>
            <person name="Bell M.E."/>
            <person name="Bernard K.A."/>
            <person name="Harrington S.M."/>
            <person name="Patel N.B."/>
            <person name="Tucker T.A."/>
            <person name="Metcalfe M.G."/>
            <person name="McQuiston J.R."/>
        </authorList>
    </citation>
    <scope>NUCLEOTIDE SEQUENCE</scope>
    <source>
        <strain evidence="3">X1698</strain>
    </source>
</reference>
<keyword evidence="1" id="KW-1133">Transmembrane helix</keyword>
<dbReference type="InterPro" id="IPR043831">
    <property type="entry name" value="DUF5808"/>
</dbReference>
<evidence type="ECO:0000256" key="1">
    <source>
        <dbReference type="SAM" id="Phobius"/>
    </source>
</evidence>
<dbReference type="Proteomes" id="UP000324288">
    <property type="component" value="Chromosome"/>
</dbReference>
<evidence type="ECO:0000259" key="2">
    <source>
        <dbReference type="Pfam" id="PF19124"/>
    </source>
</evidence>
<evidence type="ECO:0000313" key="4">
    <source>
        <dbReference type="EMBL" id="VHO00426.1"/>
    </source>
</evidence>
<dbReference type="RefSeq" id="WP_053961872.1">
    <property type="nucleotide sequence ID" value="NZ_CP009312.1"/>
</dbReference>
<dbReference type="EMBL" id="CP012390">
    <property type="protein sequence ID" value="ALE18913.1"/>
    <property type="molecule type" value="Genomic_DNA"/>
</dbReference>
<gene>
    <name evidence="3" type="ORF">AL705_03790</name>
    <name evidence="4" type="ORF">LC603019_00747</name>
</gene>
<evidence type="ECO:0000313" key="5">
    <source>
        <dbReference type="Proteomes" id="UP000068137"/>
    </source>
</evidence>
<proteinExistence type="predicted"/>
<evidence type="ECO:0000313" key="3">
    <source>
        <dbReference type="EMBL" id="ALE18913.1"/>
    </source>
</evidence>
<dbReference type="Proteomes" id="UP000068137">
    <property type="component" value="Chromosome"/>
</dbReference>
<organism evidence="3 5">
    <name type="scientific">Lawsonella clevelandensis</name>
    <dbReference type="NCBI Taxonomy" id="1528099"/>
    <lineage>
        <taxon>Bacteria</taxon>
        <taxon>Bacillati</taxon>
        <taxon>Actinomycetota</taxon>
        <taxon>Actinomycetes</taxon>
        <taxon>Mycobacteriales</taxon>
        <taxon>Lawsonellaceae</taxon>
        <taxon>Lawsonella</taxon>
    </lineage>
</organism>
<feature type="transmembrane region" description="Helical" evidence="1">
    <location>
        <begin position="56"/>
        <end position="73"/>
    </location>
</feature>
<feature type="transmembrane region" description="Helical" evidence="1">
    <location>
        <begin position="80"/>
        <end position="100"/>
    </location>
</feature>
<dbReference type="OrthoDB" id="9808690at2"/>
<dbReference type="AlphaFoldDB" id="A0A0M4M877"/>
<reference evidence="3 5" key="1">
    <citation type="journal article" date="2015" name="Genome Announc.">
        <title>Complete Genome Sequences for Two Strains of a Novel Fastidious, Partially Acid-Fast, Gram-Positive Corynebacterineae Bacterium, Derived from Human Clinical Samples.</title>
        <authorList>
            <person name="Nicholson A.C."/>
            <person name="Bell M."/>
            <person name="Humrighouse B.W."/>
            <person name="McQuiston J.R."/>
        </authorList>
    </citation>
    <scope>NUCLEOTIDE SEQUENCE [LARGE SCALE GENOMIC DNA]</scope>
    <source>
        <strain evidence="3 5">X1698</strain>
    </source>
</reference>